<reference evidence="1 2" key="1">
    <citation type="journal article" date="2014" name="Gene">
        <title>A comparative genomic analysis of the alkalitolerant soil bacterium Bacillus lehensis G1.</title>
        <authorList>
            <person name="Noor Y.M."/>
            <person name="Samsulrizal N.H."/>
            <person name="Jema'on N.A."/>
            <person name="Low K.O."/>
            <person name="Ramli A.N."/>
            <person name="Alias N.I."/>
            <person name="Damis S.I."/>
            <person name="Fuzi S.F."/>
            <person name="Isa M.N."/>
            <person name="Murad A.M."/>
            <person name="Raih M.F."/>
            <person name="Bakar F.D."/>
            <person name="Najimudin N."/>
            <person name="Mahadi N.M."/>
            <person name="Illias R.M."/>
        </authorList>
    </citation>
    <scope>NUCLEOTIDE SEQUENCE [LARGE SCALE GENOMIC DNA]</scope>
    <source>
        <strain evidence="1 2">G1</strain>
    </source>
</reference>
<sequence>MELWFNSSNRNISYPISQNTLRPFMFIGNLTVWRGTATGGSVFQSHKFQHNVTLGWSPSGNYRLNPTASRIFTAQLTGVGISPLYNGITVFKVHPNAAIPIRL</sequence>
<accession>A0A060M6I7</accession>
<dbReference type="Proteomes" id="UP000027142">
    <property type="component" value="Chromosome"/>
</dbReference>
<keyword evidence="2" id="KW-1185">Reference proteome</keyword>
<evidence type="ECO:0000313" key="1">
    <source>
        <dbReference type="EMBL" id="AIC95709.1"/>
    </source>
</evidence>
<dbReference type="EMBL" id="CP003923">
    <property type="protein sequence ID" value="AIC95709.1"/>
    <property type="molecule type" value="Genomic_DNA"/>
</dbReference>
<organism evidence="1 2">
    <name type="scientific">Shouchella lehensis G1</name>
    <dbReference type="NCBI Taxonomy" id="1246626"/>
    <lineage>
        <taxon>Bacteria</taxon>
        <taxon>Bacillati</taxon>
        <taxon>Bacillota</taxon>
        <taxon>Bacilli</taxon>
        <taxon>Bacillales</taxon>
        <taxon>Bacillaceae</taxon>
        <taxon>Shouchella</taxon>
    </lineage>
</organism>
<dbReference type="AlphaFoldDB" id="A0A060M6I7"/>
<protein>
    <submittedName>
        <fullName evidence="1">Uncharacterized protein</fullName>
    </submittedName>
</protein>
<dbReference type="HOGENOM" id="CLU_2258100_0_0_9"/>
<dbReference type="KEGG" id="ble:BleG1_3145"/>
<gene>
    <name evidence="1" type="ORF">BleG1_3145</name>
</gene>
<evidence type="ECO:0000313" key="2">
    <source>
        <dbReference type="Proteomes" id="UP000027142"/>
    </source>
</evidence>
<name>A0A060M6I7_9BACI</name>
<proteinExistence type="predicted"/>
<dbReference type="RefSeq" id="WP_038482930.1">
    <property type="nucleotide sequence ID" value="NZ_CP003923.1"/>
</dbReference>